<dbReference type="RefSeq" id="WP_258877433.1">
    <property type="nucleotide sequence ID" value="NZ_CP048914.1"/>
</dbReference>
<proteinExistence type="inferred from homology"/>
<dbReference type="InterPro" id="IPR008921">
    <property type="entry name" value="DNA_pol3_clamp-load_cplx_C"/>
</dbReference>
<dbReference type="Pfam" id="PF06144">
    <property type="entry name" value="DNA_pol3_delta"/>
    <property type="match status" value="1"/>
</dbReference>
<dbReference type="GO" id="GO:0003887">
    <property type="term" value="F:DNA-directed DNA polymerase activity"/>
    <property type="evidence" value="ECO:0007669"/>
    <property type="project" value="UniProtKB-KW"/>
</dbReference>
<evidence type="ECO:0000256" key="6">
    <source>
        <dbReference type="ARBA" id="ARBA00022932"/>
    </source>
</evidence>
<evidence type="ECO:0000256" key="4">
    <source>
        <dbReference type="ARBA" id="ARBA00022695"/>
    </source>
</evidence>
<dbReference type="GO" id="GO:0006261">
    <property type="term" value="P:DNA-templated DNA replication"/>
    <property type="evidence" value="ECO:0007669"/>
    <property type="project" value="TreeGrafter"/>
</dbReference>
<evidence type="ECO:0000256" key="1">
    <source>
        <dbReference type="ARBA" id="ARBA00012417"/>
    </source>
</evidence>
<evidence type="ECO:0000256" key="5">
    <source>
        <dbReference type="ARBA" id="ARBA00022705"/>
    </source>
</evidence>
<comment type="similarity">
    <text evidence="7">Belongs to the DNA polymerase HolA subunit family.</text>
</comment>
<keyword evidence="5" id="KW-0235">DNA replication</keyword>
<evidence type="ECO:0000313" key="11">
    <source>
        <dbReference type="EMBL" id="QMS85630.1"/>
    </source>
</evidence>
<dbReference type="PANTHER" id="PTHR34388:SF1">
    <property type="entry name" value="DNA POLYMERASE III SUBUNIT DELTA"/>
    <property type="match status" value="1"/>
</dbReference>
<dbReference type="Gene3D" id="3.40.50.300">
    <property type="entry name" value="P-loop containing nucleotide triphosphate hydrolases"/>
    <property type="match status" value="1"/>
</dbReference>
<comment type="catalytic activity">
    <reaction evidence="8">
        <text>DNA(n) + a 2'-deoxyribonucleoside 5'-triphosphate = DNA(n+1) + diphosphate</text>
        <dbReference type="Rhea" id="RHEA:22508"/>
        <dbReference type="Rhea" id="RHEA-COMP:17339"/>
        <dbReference type="Rhea" id="RHEA-COMP:17340"/>
        <dbReference type="ChEBI" id="CHEBI:33019"/>
        <dbReference type="ChEBI" id="CHEBI:61560"/>
        <dbReference type="ChEBI" id="CHEBI:173112"/>
        <dbReference type="EC" id="2.7.7.7"/>
    </reaction>
</comment>
<sequence length="322" mass="37037">MAEQVYLFYGDDYYIIKQKTNQIVESNNIDEFNVTTYDMEETNIEDAINDATTIPFMADIKAVIVKNAYFLSTDTSKRKELHHNLESLKRYLEHPAEGSLLIVQVPFAKLDERKAITKHIKKIATVEHCTPLKDQDLRGWVKRQLGKHGISIDADALNELLNRVENNTEVLVSETTKLVLYAEDLNRVDLDIVKKVITKNVEDNVYEITNSILANERGKALEIYNDLIMHSEDPLRILGILVNKYREILHTKMMINEGRDKAAIASYFNATSGRTYYIMKNARSVHLDDVENQLKKLEELDYKIKTGQIDKKIGLELFILGT</sequence>
<dbReference type="EC" id="2.7.7.7" evidence="1"/>
<evidence type="ECO:0000256" key="2">
    <source>
        <dbReference type="ARBA" id="ARBA00017703"/>
    </source>
</evidence>
<feature type="domain" description="DNA polymerase III delta N-terminal" evidence="9">
    <location>
        <begin position="6"/>
        <end position="129"/>
    </location>
</feature>
<dbReference type="GO" id="GO:0009360">
    <property type="term" value="C:DNA polymerase III complex"/>
    <property type="evidence" value="ECO:0007669"/>
    <property type="project" value="InterPro"/>
</dbReference>
<evidence type="ECO:0000256" key="3">
    <source>
        <dbReference type="ARBA" id="ARBA00022679"/>
    </source>
</evidence>
<feature type="domain" description="DNA polymerase III delta subunit-like C-terminal" evidence="10">
    <location>
        <begin position="202"/>
        <end position="320"/>
    </location>
</feature>
<keyword evidence="12" id="KW-1185">Reference proteome</keyword>
<dbReference type="InterPro" id="IPR027417">
    <property type="entry name" value="P-loop_NTPase"/>
</dbReference>
<gene>
    <name evidence="11" type="primary">holA</name>
    <name evidence="11" type="ORF">G4Z02_07705</name>
</gene>
<dbReference type="KEGG" id="xcl:G4Z02_07705"/>
<dbReference type="Pfam" id="PF21694">
    <property type="entry name" value="DNA_pol3_delta_C"/>
    <property type="match status" value="1"/>
</dbReference>
<dbReference type="SUPFAM" id="SSF52540">
    <property type="entry name" value="P-loop containing nucleoside triphosphate hydrolases"/>
    <property type="match status" value="1"/>
</dbReference>
<keyword evidence="3 11" id="KW-0808">Transferase</keyword>
<keyword evidence="4 11" id="KW-0548">Nucleotidyltransferase</keyword>
<protein>
    <recommendedName>
        <fullName evidence="2">DNA polymerase III subunit delta</fullName>
        <ecNumber evidence="1">2.7.7.7</ecNumber>
    </recommendedName>
</protein>
<evidence type="ECO:0000259" key="9">
    <source>
        <dbReference type="Pfam" id="PF06144"/>
    </source>
</evidence>
<dbReference type="AlphaFoldDB" id="A0A7L7KS29"/>
<dbReference type="GO" id="GO:0003677">
    <property type="term" value="F:DNA binding"/>
    <property type="evidence" value="ECO:0007669"/>
    <property type="project" value="InterPro"/>
</dbReference>
<dbReference type="EMBL" id="CP048914">
    <property type="protein sequence ID" value="QMS85630.1"/>
    <property type="molecule type" value="Genomic_DNA"/>
</dbReference>
<evidence type="ECO:0000256" key="8">
    <source>
        <dbReference type="ARBA" id="ARBA00049244"/>
    </source>
</evidence>
<dbReference type="Proteomes" id="UP000514720">
    <property type="component" value="Chromosome"/>
</dbReference>
<keyword evidence="6" id="KW-0239">DNA-directed DNA polymerase</keyword>
<dbReference type="Gene3D" id="1.20.272.10">
    <property type="match status" value="1"/>
</dbReference>
<dbReference type="PANTHER" id="PTHR34388">
    <property type="entry name" value="DNA POLYMERASE III SUBUNIT DELTA"/>
    <property type="match status" value="1"/>
</dbReference>
<reference evidence="11 12" key="1">
    <citation type="submission" date="2020-02" db="EMBL/GenBank/DDBJ databases">
        <authorList>
            <person name="Zheng R.K."/>
            <person name="Sun C.M."/>
        </authorList>
    </citation>
    <scope>NUCLEOTIDE SEQUENCE [LARGE SCALE GENOMIC DNA]</scope>
    <source>
        <strain evidence="12">zrk13</strain>
    </source>
</reference>
<dbReference type="InterPro" id="IPR048466">
    <property type="entry name" value="DNA_pol3_delta-like_C"/>
</dbReference>
<dbReference type="NCBIfam" id="TIGR01128">
    <property type="entry name" value="holA"/>
    <property type="match status" value="1"/>
</dbReference>
<accession>A0A7L7KS29</accession>
<dbReference type="InterPro" id="IPR005790">
    <property type="entry name" value="DNA_polIII_delta"/>
</dbReference>
<organism evidence="11 12">
    <name type="scientific">Candidatus Xianfuyuplasma coldseepsis</name>
    <dbReference type="NCBI Taxonomy" id="2782163"/>
    <lineage>
        <taxon>Bacteria</taxon>
        <taxon>Bacillati</taxon>
        <taxon>Mycoplasmatota</taxon>
        <taxon>Mollicutes</taxon>
        <taxon>Candidatus Izemoplasmatales</taxon>
        <taxon>Candidatus Izemoplasmataceae</taxon>
        <taxon>Candidatus Xianfuyuplasma</taxon>
    </lineage>
</organism>
<dbReference type="InterPro" id="IPR010372">
    <property type="entry name" value="DNA_pol3_delta_N"/>
</dbReference>
<evidence type="ECO:0000256" key="7">
    <source>
        <dbReference type="ARBA" id="ARBA00034754"/>
    </source>
</evidence>
<dbReference type="Gene3D" id="1.10.8.60">
    <property type="match status" value="1"/>
</dbReference>
<evidence type="ECO:0000313" key="12">
    <source>
        <dbReference type="Proteomes" id="UP000514720"/>
    </source>
</evidence>
<evidence type="ECO:0000259" key="10">
    <source>
        <dbReference type="Pfam" id="PF21694"/>
    </source>
</evidence>
<name>A0A7L7KS29_9MOLU</name>
<dbReference type="SUPFAM" id="SSF48019">
    <property type="entry name" value="post-AAA+ oligomerization domain-like"/>
    <property type="match status" value="1"/>
</dbReference>